<name>A0A517MDC1_9BACT</name>
<feature type="compositionally biased region" description="Acidic residues" evidence="1">
    <location>
        <begin position="275"/>
        <end position="291"/>
    </location>
</feature>
<feature type="transmembrane region" description="Helical" evidence="2">
    <location>
        <begin position="21"/>
        <end position="44"/>
    </location>
</feature>
<evidence type="ECO:0000313" key="3">
    <source>
        <dbReference type="EMBL" id="QDS92777.1"/>
    </source>
</evidence>
<dbReference type="Proteomes" id="UP000320672">
    <property type="component" value="Chromosome"/>
</dbReference>
<dbReference type="Gene3D" id="1.20.1300.10">
    <property type="entry name" value="Fumarate reductase/succinate dehydrogenase, transmembrane subunit"/>
    <property type="match status" value="1"/>
</dbReference>
<keyword evidence="4" id="KW-1185">Reference proteome</keyword>
<evidence type="ECO:0000256" key="1">
    <source>
        <dbReference type="SAM" id="MobiDB-lite"/>
    </source>
</evidence>
<gene>
    <name evidence="3" type="primary">sdhC</name>
    <name evidence="3" type="ORF">FF011L_15260</name>
</gene>
<dbReference type="AlphaFoldDB" id="A0A517MDC1"/>
<sequence>MTEPTNQDSFYWRHEFAIRRLHSLTGIVPLGAYMVVHLATNASVLNGAETFQRAVYGIHSLGKLLPVVEWGFIFAPLLFHGFMGVWIAKNGRSNVSNYPYTNNRRYVWQRVTGVIALIFLLTHVFHLHGWTHFQFWLDQVAHPLGMAQFRPYNAASSLARAMDNWFWPTFYLLGVLSCVFHLANGLWSSGITWGLWISAEAQRRATKVCAVFGLILTVVGVSAWWGAISLDPEKAEKIENRMYPAAVEAGLVPFSVEKRTQPDPAADAIKKFDGIESEDAAEETETADDAAETEKSAE</sequence>
<dbReference type="SUPFAM" id="SSF81343">
    <property type="entry name" value="Fumarate reductase respiratory complex transmembrane subunits"/>
    <property type="match status" value="1"/>
</dbReference>
<evidence type="ECO:0000256" key="2">
    <source>
        <dbReference type="SAM" id="Phobius"/>
    </source>
</evidence>
<keyword evidence="2" id="KW-0472">Membrane</keyword>
<accession>A0A517MDC1</accession>
<dbReference type="KEGG" id="rml:FF011L_15260"/>
<keyword evidence="2" id="KW-1133">Transmembrane helix</keyword>
<feature type="transmembrane region" description="Helical" evidence="2">
    <location>
        <begin position="208"/>
        <end position="227"/>
    </location>
</feature>
<protein>
    <submittedName>
        <fullName evidence="3">Succinate dehydrogenase cytochrome b558 subunit</fullName>
    </submittedName>
</protein>
<keyword evidence="2" id="KW-0812">Transmembrane</keyword>
<dbReference type="GO" id="GO:0016020">
    <property type="term" value="C:membrane"/>
    <property type="evidence" value="ECO:0007669"/>
    <property type="project" value="InterPro"/>
</dbReference>
<dbReference type="CDD" id="cd03497">
    <property type="entry name" value="SQR_TypeB_1_TM"/>
    <property type="match status" value="1"/>
</dbReference>
<dbReference type="InterPro" id="IPR016002">
    <property type="entry name" value="Succ_DH_cyt_b558_Firmicute"/>
</dbReference>
<feature type="transmembrane region" description="Helical" evidence="2">
    <location>
        <begin position="107"/>
        <end position="127"/>
    </location>
</feature>
<dbReference type="RefSeq" id="WP_145350978.1">
    <property type="nucleotide sequence ID" value="NZ_CP036262.1"/>
</dbReference>
<organism evidence="3 4">
    <name type="scientific">Roseimaritima multifibrata</name>
    <dbReference type="NCBI Taxonomy" id="1930274"/>
    <lineage>
        <taxon>Bacteria</taxon>
        <taxon>Pseudomonadati</taxon>
        <taxon>Planctomycetota</taxon>
        <taxon>Planctomycetia</taxon>
        <taxon>Pirellulales</taxon>
        <taxon>Pirellulaceae</taxon>
        <taxon>Roseimaritima</taxon>
    </lineage>
</organism>
<evidence type="ECO:0000313" key="4">
    <source>
        <dbReference type="Proteomes" id="UP000320672"/>
    </source>
</evidence>
<dbReference type="OrthoDB" id="9789209at2"/>
<dbReference type="EMBL" id="CP036262">
    <property type="protein sequence ID" value="QDS92777.1"/>
    <property type="molecule type" value="Genomic_DNA"/>
</dbReference>
<dbReference type="InterPro" id="IPR034804">
    <property type="entry name" value="SQR/QFR_C/D"/>
</dbReference>
<feature type="region of interest" description="Disordered" evidence="1">
    <location>
        <begin position="263"/>
        <end position="298"/>
    </location>
</feature>
<proteinExistence type="predicted"/>
<feature type="transmembrane region" description="Helical" evidence="2">
    <location>
        <begin position="170"/>
        <end position="196"/>
    </location>
</feature>
<feature type="transmembrane region" description="Helical" evidence="2">
    <location>
        <begin position="64"/>
        <end position="87"/>
    </location>
</feature>
<reference evidence="3 4" key="1">
    <citation type="submission" date="2019-02" db="EMBL/GenBank/DDBJ databases">
        <title>Deep-cultivation of Planctomycetes and their phenomic and genomic characterization uncovers novel biology.</title>
        <authorList>
            <person name="Wiegand S."/>
            <person name="Jogler M."/>
            <person name="Boedeker C."/>
            <person name="Pinto D."/>
            <person name="Vollmers J."/>
            <person name="Rivas-Marin E."/>
            <person name="Kohn T."/>
            <person name="Peeters S.H."/>
            <person name="Heuer A."/>
            <person name="Rast P."/>
            <person name="Oberbeckmann S."/>
            <person name="Bunk B."/>
            <person name="Jeske O."/>
            <person name="Meyerdierks A."/>
            <person name="Storesund J.E."/>
            <person name="Kallscheuer N."/>
            <person name="Luecker S."/>
            <person name="Lage O.M."/>
            <person name="Pohl T."/>
            <person name="Merkel B.J."/>
            <person name="Hornburger P."/>
            <person name="Mueller R.-W."/>
            <person name="Bruemmer F."/>
            <person name="Labrenz M."/>
            <person name="Spormann A.M."/>
            <person name="Op den Camp H."/>
            <person name="Overmann J."/>
            <person name="Amann R."/>
            <person name="Jetten M.S.M."/>
            <person name="Mascher T."/>
            <person name="Medema M.H."/>
            <person name="Devos D.P."/>
            <person name="Kaster A.-K."/>
            <person name="Ovreas L."/>
            <person name="Rohde M."/>
            <person name="Galperin M.Y."/>
            <person name="Jogler C."/>
        </authorList>
    </citation>
    <scope>NUCLEOTIDE SEQUENCE [LARGE SCALE GENOMIC DNA]</scope>
    <source>
        <strain evidence="3 4">FF011L</strain>
    </source>
</reference>